<protein>
    <submittedName>
        <fullName evidence="3">RAD9, HUS1, RAD1-interacting nuclear orphan protein 1</fullName>
    </submittedName>
</protein>
<dbReference type="GO" id="GO:0071479">
    <property type="term" value="P:cellular response to ionizing radiation"/>
    <property type="evidence" value="ECO:0007669"/>
    <property type="project" value="InterPro"/>
</dbReference>
<dbReference type="Proteomes" id="UP001178461">
    <property type="component" value="Chromosome 9"/>
</dbReference>
<evidence type="ECO:0000313" key="4">
    <source>
        <dbReference type="Proteomes" id="UP001178461"/>
    </source>
</evidence>
<gene>
    <name evidence="3" type="ORF">PODLI_1B016590</name>
</gene>
<reference evidence="3" key="1">
    <citation type="submission" date="2022-12" db="EMBL/GenBank/DDBJ databases">
        <authorList>
            <person name="Alioto T."/>
            <person name="Alioto T."/>
            <person name="Gomez Garrido J."/>
        </authorList>
    </citation>
    <scope>NUCLEOTIDE SEQUENCE</scope>
</reference>
<accession>A0AA35KU25</accession>
<evidence type="ECO:0000313" key="3">
    <source>
        <dbReference type="EMBL" id="CAI5783598.1"/>
    </source>
</evidence>
<feature type="compositionally biased region" description="Low complexity" evidence="1">
    <location>
        <begin position="25"/>
        <end position="47"/>
    </location>
</feature>
<dbReference type="GO" id="GO:0005694">
    <property type="term" value="C:chromosome"/>
    <property type="evidence" value="ECO:0007669"/>
    <property type="project" value="TreeGrafter"/>
</dbReference>
<proteinExistence type="predicted"/>
<dbReference type="PANTHER" id="PTHR35541">
    <property type="entry name" value="RAD9, HUS1, RAD1-INTERACTING NUCLEAR ORPHAN PROTEIN 1"/>
    <property type="match status" value="1"/>
</dbReference>
<feature type="chain" id="PRO_5041245380" evidence="2">
    <location>
        <begin position="22"/>
        <end position="474"/>
    </location>
</feature>
<dbReference type="PANTHER" id="PTHR35541:SF1">
    <property type="entry name" value="RAD9, HUS1, RAD1-INTERACTING NUCLEAR ORPHAN PROTEIN 1"/>
    <property type="match status" value="1"/>
</dbReference>
<feature type="region of interest" description="Disordered" evidence="1">
    <location>
        <begin position="25"/>
        <end position="57"/>
    </location>
</feature>
<sequence>MNILIVVVVVIVTVAPPPAAAAAPFWGSLAPRPSGRAPPGRGASSRRTSALTESAVETPSLRHLRQRRLARSLARSRPGISSSGFAARLRGGRGTRAWLLPGRARARVFGKRRLPLRAAASSPFARLRRRRLFLRPSRLFEFGARRARSASRDAPGPIGIGAEEERRTSGCLGTGAGLRRAVGGDKAALRSGGFEGSLRDRGLEADCPTLRSAIRFFPADIGGHHEAEHFIRSWGSPRCVPTKPVNQIGSTWIIPQFESARSLGLQRWCHGSPNVKIKDTNHAIPVVAGRHWRPAAYKFSPLMFENAKTESCAVGTSEHPLDFGGQAGNFETCCNQPRPLPTAASIRPTSNSRAGMENPCPCPLSPYADPVAFSPPERCTPEQPSIEAHNYCLPQMDSFTPGPFSNHVGEDISNDFEATSVLVEDTPEDEYGVKVTWRSRSLLMKYLREKGMLSTSDVLVKTQMSAVLTEAKDS</sequence>
<dbReference type="InterPro" id="IPR029293">
    <property type="entry name" value="RHNO1"/>
</dbReference>
<keyword evidence="2" id="KW-0732">Signal</keyword>
<keyword evidence="4" id="KW-1185">Reference proteome</keyword>
<dbReference type="GO" id="GO:0005634">
    <property type="term" value="C:nucleus"/>
    <property type="evidence" value="ECO:0007669"/>
    <property type="project" value="InterPro"/>
</dbReference>
<evidence type="ECO:0000256" key="1">
    <source>
        <dbReference type="SAM" id="MobiDB-lite"/>
    </source>
</evidence>
<name>A0AA35KU25_9SAUR</name>
<feature type="signal peptide" evidence="2">
    <location>
        <begin position="1"/>
        <end position="21"/>
    </location>
</feature>
<dbReference type="EMBL" id="OX395134">
    <property type="protein sequence ID" value="CAI5783598.1"/>
    <property type="molecule type" value="Genomic_DNA"/>
</dbReference>
<organism evidence="3 4">
    <name type="scientific">Podarcis lilfordi</name>
    <name type="common">Lilford's wall lizard</name>
    <dbReference type="NCBI Taxonomy" id="74358"/>
    <lineage>
        <taxon>Eukaryota</taxon>
        <taxon>Metazoa</taxon>
        <taxon>Chordata</taxon>
        <taxon>Craniata</taxon>
        <taxon>Vertebrata</taxon>
        <taxon>Euteleostomi</taxon>
        <taxon>Lepidosauria</taxon>
        <taxon>Squamata</taxon>
        <taxon>Bifurcata</taxon>
        <taxon>Unidentata</taxon>
        <taxon>Episquamata</taxon>
        <taxon>Laterata</taxon>
        <taxon>Lacertibaenia</taxon>
        <taxon>Lacertidae</taxon>
        <taxon>Podarcis</taxon>
    </lineage>
</organism>
<feature type="compositionally biased region" description="Polar residues" evidence="1">
    <location>
        <begin position="48"/>
        <end position="57"/>
    </location>
</feature>
<evidence type="ECO:0000256" key="2">
    <source>
        <dbReference type="SAM" id="SignalP"/>
    </source>
</evidence>
<dbReference type="Pfam" id="PF15319">
    <property type="entry name" value="RHINO"/>
    <property type="match status" value="1"/>
</dbReference>
<dbReference type="GO" id="GO:0000077">
    <property type="term" value="P:DNA damage checkpoint signaling"/>
    <property type="evidence" value="ECO:0007669"/>
    <property type="project" value="InterPro"/>
</dbReference>
<dbReference type="AlphaFoldDB" id="A0AA35KU25"/>
<dbReference type="GO" id="GO:0000725">
    <property type="term" value="P:recombinational repair"/>
    <property type="evidence" value="ECO:0007669"/>
    <property type="project" value="TreeGrafter"/>
</dbReference>